<name>A0A6P1E308_9GAMM</name>
<proteinExistence type="predicted"/>
<evidence type="ECO:0008006" key="3">
    <source>
        <dbReference type="Google" id="ProtNLM"/>
    </source>
</evidence>
<dbReference type="Gene3D" id="2.60.200.60">
    <property type="match status" value="1"/>
</dbReference>
<gene>
    <name evidence="1" type="ORF">G3480_19180</name>
</gene>
<reference evidence="1 2" key="2">
    <citation type="submission" date="2020-02" db="EMBL/GenBank/DDBJ databases">
        <title>Genome sequences of Thiorhodococcus mannitoliphagus and Thiorhodococcus minor, purple sulfur photosynthetic bacteria in the gammaproteobacterial family, Chromatiaceae.</title>
        <authorList>
            <person name="Aviles F.A."/>
            <person name="Meyer T.E."/>
            <person name="Kyndt J.A."/>
        </authorList>
    </citation>
    <scope>NUCLEOTIDE SEQUENCE [LARGE SCALE GENOMIC DNA]</scope>
    <source>
        <strain evidence="1 2">DSM 18266</strain>
    </source>
</reference>
<dbReference type="Proteomes" id="UP000471640">
    <property type="component" value="Unassembled WGS sequence"/>
</dbReference>
<sequence length="167" mass="16064">MPQGPAARVFDAVAHPLPPVLTPGPGSTNVLIGMRPAWRGLPLAAVAALQAAKTSADATIRTAEAATAAAAGTPGAPAVYAAEQAAKSAALAAMSAAITSAAAGGTDIHSCMTPSPAPPHGPGVVINGSATVQINNLPACRLGDSILEAIGPPNSITSGDPSLLIGG</sequence>
<reference evidence="2" key="1">
    <citation type="journal article" date="2020" name="Microbiol. Resour. Announc.">
        <title>Draft Genome Sequences of Thiorhodococcus mannitoliphagus and Thiorhodococcus minor, Purple Sulfur Photosynthetic Bacteria in the Gammaproteobacterial Family Chromatiaceae.</title>
        <authorList>
            <person name="Aviles F.A."/>
            <person name="Meyer T.E."/>
            <person name="Kyndt J.A."/>
        </authorList>
    </citation>
    <scope>NUCLEOTIDE SEQUENCE [LARGE SCALE GENOMIC DNA]</scope>
    <source>
        <strain evidence="2">DSM 18266</strain>
    </source>
</reference>
<evidence type="ECO:0000313" key="1">
    <source>
        <dbReference type="EMBL" id="NEX22404.1"/>
    </source>
</evidence>
<dbReference type="EMBL" id="JAAIJR010000098">
    <property type="protein sequence ID" value="NEX22404.1"/>
    <property type="molecule type" value="Genomic_DNA"/>
</dbReference>
<dbReference type="InterPro" id="IPR008727">
    <property type="entry name" value="PAAR_motif"/>
</dbReference>
<dbReference type="AlphaFoldDB" id="A0A6P1E308"/>
<protein>
    <recommendedName>
        <fullName evidence="3">PAAR domain-containing protein</fullName>
    </recommendedName>
</protein>
<accession>A0A6P1E308</accession>
<keyword evidence="2" id="KW-1185">Reference proteome</keyword>
<comment type="caution">
    <text evidence="1">The sequence shown here is derived from an EMBL/GenBank/DDBJ whole genome shotgun (WGS) entry which is preliminary data.</text>
</comment>
<organism evidence="1 2">
    <name type="scientific">Thiorhodococcus mannitoliphagus</name>
    <dbReference type="NCBI Taxonomy" id="329406"/>
    <lineage>
        <taxon>Bacteria</taxon>
        <taxon>Pseudomonadati</taxon>
        <taxon>Pseudomonadota</taxon>
        <taxon>Gammaproteobacteria</taxon>
        <taxon>Chromatiales</taxon>
        <taxon>Chromatiaceae</taxon>
        <taxon>Thiorhodococcus</taxon>
    </lineage>
</organism>
<dbReference type="RefSeq" id="WP_164655496.1">
    <property type="nucleotide sequence ID" value="NZ_JAAIJR010000098.1"/>
</dbReference>
<evidence type="ECO:0000313" key="2">
    <source>
        <dbReference type="Proteomes" id="UP000471640"/>
    </source>
</evidence>
<dbReference type="Pfam" id="PF05488">
    <property type="entry name" value="PAAR_motif"/>
    <property type="match status" value="1"/>
</dbReference>